<dbReference type="Proteomes" id="UP000672097">
    <property type="component" value="Unassembled WGS sequence"/>
</dbReference>
<protein>
    <submittedName>
        <fullName evidence="1">DNA-binding protein</fullName>
    </submittedName>
</protein>
<evidence type="ECO:0000313" key="2">
    <source>
        <dbReference type="Proteomes" id="UP000672097"/>
    </source>
</evidence>
<name>A0ABS5DZZ7_9BURK</name>
<dbReference type="NCBIfam" id="TIGR04111">
    <property type="entry name" value="BcepMu_gp16"/>
    <property type="match status" value="1"/>
</dbReference>
<dbReference type="InterPro" id="IPR026365">
    <property type="entry name" value="BcepMu_gp16"/>
</dbReference>
<gene>
    <name evidence="1" type="ORF">KAK11_15450</name>
</gene>
<dbReference type="SUPFAM" id="SSF47413">
    <property type="entry name" value="lambda repressor-like DNA-binding domains"/>
    <property type="match status" value="1"/>
</dbReference>
<sequence>MTAEEAKTRLHERGTTLKAWAEANGYPYATVSQVVRGVNRGTYGMGHRIAIALGMKR</sequence>
<comment type="caution">
    <text evidence="1">The sequence shown here is derived from an EMBL/GenBank/DDBJ whole genome shotgun (WGS) entry which is preliminary data.</text>
</comment>
<proteinExistence type="predicted"/>
<keyword evidence="1" id="KW-0238">DNA-binding</keyword>
<dbReference type="GO" id="GO:0003677">
    <property type="term" value="F:DNA binding"/>
    <property type="evidence" value="ECO:0007669"/>
    <property type="project" value="UniProtKB-KW"/>
</dbReference>
<accession>A0ABS5DZZ7</accession>
<dbReference type="Gene3D" id="1.10.260.40">
    <property type="entry name" value="lambda repressor-like DNA-binding domains"/>
    <property type="match status" value="1"/>
</dbReference>
<keyword evidence="2" id="KW-1185">Reference proteome</keyword>
<organism evidence="1 2">
    <name type="scientific">Ideonella paludis</name>
    <dbReference type="NCBI Taxonomy" id="1233411"/>
    <lineage>
        <taxon>Bacteria</taxon>
        <taxon>Pseudomonadati</taxon>
        <taxon>Pseudomonadota</taxon>
        <taxon>Betaproteobacteria</taxon>
        <taxon>Burkholderiales</taxon>
        <taxon>Sphaerotilaceae</taxon>
        <taxon>Ideonella</taxon>
    </lineage>
</organism>
<evidence type="ECO:0000313" key="1">
    <source>
        <dbReference type="EMBL" id="MBQ0936728.1"/>
    </source>
</evidence>
<dbReference type="EMBL" id="JAGQDG010000006">
    <property type="protein sequence ID" value="MBQ0936728.1"/>
    <property type="molecule type" value="Genomic_DNA"/>
</dbReference>
<reference evidence="1 2" key="1">
    <citation type="submission" date="2021-04" db="EMBL/GenBank/DDBJ databases">
        <title>The genome sequence of type strain Ideonella paludis KCTC 32238.</title>
        <authorList>
            <person name="Liu Y."/>
        </authorList>
    </citation>
    <scope>NUCLEOTIDE SEQUENCE [LARGE SCALE GENOMIC DNA]</scope>
    <source>
        <strain evidence="1 2">KCTC 32238</strain>
    </source>
</reference>
<dbReference type="InterPro" id="IPR010982">
    <property type="entry name" value="Lambda_DNA-bd_dom_sf"/>
</dbReference>